<name>A0ABV0X1B8_9TELE</name>
<keyword evidence="1" id="KW-0812">Transmembrane</keyword>
<evidence type="ECO:0000313" key="2">
    <source>
        <dbReference type="EMBL" id="MEQ2275610.1"/>
    </source>
</evidence>
<organism evidence="2 3">
    <name type="scientific">Xenotaenia resolanae</name>
    <dbReference type="NCBI Taxonomy" id="208358"/>
    <lineage>
        <taxon>Eukaryota</taxon>
        <taxon>Metazoa</taxon>
        <taxon>Chordata</taxon>
        <taxon>Craniata</taxon>
        <taxon>Vertebrata</taxon>
        <taxon>Euteleostomi</taxon>
        <taxon>Actinopterygii</taxon>
        <taxon>Neopterygii</taxon>
        <taxon>Teleostei</taxon>
        <taxon>Neoteleostei</taxon>
        <taxon>Acanthomorphata</taxon>
        <taxon>Ovalentaria</taxon>
        <taxon>Atherinomorphae</taxon>
        <taxon>Cyprinodontiformes</taxon>
        <taxon>Goodeidae</taxon>
        <taxon>Xenotaenia</taxon>
    </lineage>
</organism>
<protein>
    <submittedName>
        <fullName evidence="2">Uncharacterized protein</fullName>
    </submittedName>
</protein>
<accession>A0ABV0X1B8</accession>
<keyword evidence="1" id="KW-0472">Membrane</keyword>
<evidence type="ECO:0000256" key="1">
    <source>
        <dbReference type="SAM" id="Phobius"/>
    </source>
</evidence>
<keyword evidence="3" id="KW-1185">Reference proteome</keyword>
<gene>
    <name evidence="2" type="ORF">XENORESO_006126</name>
</gene>
<feature type="transmembrane region" description="Helical" evidence="1">
    <location>
        <begin position="81"/>
        <end position="104"/>
    </location>
</feature>
<evidence type="ECO:0000313" key="3">
    <source>
        <dbReference type="Proteomes" id="UP001444071"/>
    </source>
</evidence>
<comment type="caution">
    <text evidence="2">The sequence shown here is derived from an EMBL/GenBank/DDBJ whole genome shotgun (WGS) entry which is preliminary data.</text>
</comment>
<sequence>MKFTSSLFFKNRNVSSAGWQNLSSVPDSLFITYDAIVWASNKNRKRETGSEPVPSIRRCLDRLVLLCQTTQEAQSVVRYQLVIVIISRINLIFLLISLLSASVAPFTC</sequence>
<proteinExistence type="predicted"/>
<keyword evidence="1" id="KW-1133">Transmembrane helix</keyword>
<reference evidence="2 3" key="1">
    <citation type="submission" date="2021-06" db="EMBL/GenBank/DDBJ databases">
        <authorList>
            <person name="Palmer J.M."/>
        </authorList>
    </citation>
    <scope>NUCLEOTIDE SEQUENCE [LARGE SCALE GENOMIC DNA]</scope>
    <source>
        <strain evidence="2 3">XR_2019</strain>
        <tissue evidence="2">Muscle</tissue>
    </source>
</reference>
<dbReference type="EMBL" id="JAHRIM010082188">
    <property type="protein sequence ID" value="MEQ2275610.1"/>
    <property type="molecule type" value="Genomic_DNA"/>
</dbReference>
<dbReference type="Proteomes" id="UP001444071">
    <property type="component" value="Unassembled WGS sequence"/>
</dbReference>